<sequence length="396" mass="45784">MRRSKRKRQASRNTATAAVPISDLPNHILCDILSRLPLKSIFICKRVCKTWRTIIREPEFTKLHLSTSPLSLVFYRHGNHNNYSPSSHFEILQLHDPLVIARRNPTMKLKTDIYFPHMNFQIVASCNGTILLSNFASNDDPVMIVCNPLRVEHFVLPKPPESALKTYKSVRFGFGHSPSTDQYKVVRFTHSYYTARLYCDIYTIGIDDEWRNIGDIGQAPEQVLFRFFFLNGALHWLGYGGSWFICYFDIEKEQFGSFPLPSDFGKTFLHLGVVDNWLYIRDEHPSGAWKFWVMKDYGDFGSWTLEWVIEGPVTQRFNGPVKPLKMMKDGTLLMMLRSNNPRTNFSKATLASYNPQTKVLKENKMLKSTRNSDVQIVRCGNFFGRKSKWNNCAGPL</sequence>
<accession>A0ACB7XQG4</accession>
<keyword evidence="2" id="KW-1185">Reference proteome</keyword>
<proteinExistence type="predicted"/>
<reference evidence="1 2" key="1">
    <citation type="journal article" date="2021" name="Hortic Res">
        <title>High-quality reference genome and annotation aids understanding of berry development for evergreen blueberry (Vaccinium darrowii).</title>
        <authorList>
            <person name="Yu J."/>
            <person name="Hulse-Kemp A.M."/>
            <person name="Babiker E."/>
            <person name="Staton M."/>
        </authorList>
    </citation>
    <scope>NUCLEOTIDE SEQUENCE [LARGE SCALE GENOMIC DNA]</scope>
    <source>
        <strain evidence="2">cv. NJ 8807/NJ 8810</strain>
        <tissue evidence="1">Young leaf</tissue>
    </source>
</reference>
<organism evidence="1 2">
    <name type="scientific">Vaccinium darrowii</name>
    <dbReference type="NCBI Taxonomy" id="229202"/>
    <lineage>
        <taxon>Eukaryota</taxon>
        <taxon>Viridiplantae</taxon>
        <taxon>Streptophyta</taxon>
        <taxon>Embryophyta</taxon>
        <taxon>Tracheophyta</taxon>
        <taxon>Spermatophyta</taxon>
        <taxon>Magnoliopsida</taxon>
        <taxon>eudicotyledons</taxon>
        <taxon>Gunneridae</taxon>
        <taxon>Pentapetalae</taxon>
        <taxon>asterids</taxon>
        <taxon>Ericales</taxon>
        <taxon>Ericaceae</taxon>
        <taxon>Vaccinioideae</taxon>
        <taxon>Vaccinieae</taxon>
        <taxon>Vaccinium</taxon>
    </lineage>
</organism>
<gene>
    <name evidence="1" type="ORF">Vadar_013845</name>
</gene>
<comment type="caution">
    <text evidence="1">The sequence shown here is derived from an EMBL/GenBank/DDBJ whole genome shotgun (WGS) entry which is preliminary data.</text>
</comment>
<evidence type="ECO:0000313" key="1">
    <source>
        <dbReference type="EMBL" id="KAH7843206.1"/>
    </source>
</evidence>
<dbReference type="EMBL" id="CM037151">
    <property type="protein sequence ID" value="KAH7843206.1"/>
    <property type="molecule type" value="Genomic_DNA"/>
</dbReference>
<protein>
    <submittedName>
        <fullName evidence="1">Uncharacterized protein</fullName>
    </submittedName>
</protein>
<name>A0ACB7XQG4_9ERIC</name>
<dbReference type="Proteomes" id="UP000828048">
    <property type="component" value="Chromosome 1"/>
</dbReference>
<evidence type="ECO:0000313" key="2">
    <source>
        <dbReference type="Proteomes" id="UP000828048"/>
    </source>
</evidence>